<evidence type="ECO:0000313" key="4">
    <source>
        <dbReference type="Proteomes" id="UP000297900"/>
    </source>
</evidence>
<gene>
    <name evidence="3" type="ORF">E2980_09775</name>
</gene>
<comment type="caution">
    <text evidence="3">The sequence shown here is derived from an EMBL/GenBank/DDBJ whole genome shotgun (WGS) entry which is preliminary data.</text>
</comment>
<dbReference type="Proteomes" id="UP000297900">
    <property type="component" value="Unassembled WGS sequence"/>
</dbReference>
<dbReference type="PANTHER" id="PTHR46401:SF2">
    <property type="entry name" value="GLYCOSYLTRANSFERASE WBBK-RELATED"/>
    <property type="match status" value="1"/>
</dbReference>
<dbReference type="Gene3D" id="3.40.50.11090">
    <property type="match status" value="1"/>
</dbReference>
<accession>A0A4Y8LYI1</accession>
<protein>
    <submittedName>
        <fullName evidence="3">Glycosyltransferase</fullName>
    </submittedName>
</protein>
<proteinExistence type="predicted"/>
<keyword evidence="1 3" id="KW-0808">Transferase</keyword>
<dbReference type="CDD" id="cd03801">
    <property type="entry name" value="GT4_PimA-like"/>
    <property type="match status" value="1"/>
</dbReference>
<dbReference type="Gene3D" id="3.40.50.2000">
    <property type="entry name" value="Glycogen Phosphorylase B"/>
    <property type="match status" value="1"/>
</dbReference>
<evidence type="ECO:0000313" key="3">
    <source>
        <dbReference type="EMBL" id="TFE27184.1"/>
    </source>
</evidence>
<dbReference type="RefSeq" id="WP_135152009.1">
    <property type="nucleotide sequence ID" value="NZ_SOMN01000010.1"/>
</dbReference>
<evidence type="ECO:0000259" key="2">
    <source>
        <dbReference type="Pfam" id="PF00534"/>
    </source>
</evidence>
<keyword evidence="4" id="KW-1185">Reference proteome</keyword>
<reference evidence="3 4" key="1">
    <citation type="submission" date="2019-03" db="EMBL/GenBank/DDBJ databases">
        <title>Cohnella endophytica sp. nov., a novel endophytic bacterium isolated from bark of Sonneratia apetala.</title>
        <authorList>
            <person name="Tuo L."/>
        </authorList>
    </citation>
    <scope>NUCLEOTIDE SEQUENCE [LARGE SCALE GENOMIC DNA]</scope>
    <source>
        <strain evidence="3 4">CCTCC AB 208254</strain>
    </source>
</reference>
<dbReference type="GO" id="GO:0016757">
    <property type="term" value="F:glycosyltransferase activity"/>
    <property type="evidence" value="ECO:0007669"/>
    <property type="project" value="InterPro"/>
</dbReference>
<dbReference type="AlphaFoldDB" id="A0A4Y8LYI1"/>
<feature type="domain" description="Glycosyl transferase family 1" evidence="2">
    <location>
        <begin position="215"/>
        <end position="315"/>
    </location>
</feature>
<dbReference type="PANTHER" id="PTHR46401">
    <property type="entry name" value="GLYCOSYLTRANSFERASE WBBK-RELATED"/>
    <property type="match status" value="1"/>
</dbReference>
<dbReference type="GO" id="GO:0009103">
    <property type="term" value="P:lipopolysaccharide biosynthetic process"/>
    <property type="evidence" value="ECO:0007669"/>
    <property type="project" value="TreeGrafter"/>
</dbReference>
<sequence length="340" mass="38438">MDIVYVLESTVLAGGIKNVFEQADRLADLGYRTHLFALGGQPDWFPLRTKIRQFPNYSIMSNELKKMDAIKVATWWKTAQVVWNCCDPKQGGCGIPFYLVQDIEESYYPHWPAMGDQVRQTYNIPMPILTIADWTANQLSEHYQRDAIPISIAIDQDVFKPSRTDGYDPCRIVACSRKSQPLKGYDITVQAVKAVYRELPQISFDTYGFEDPGIYGIPGHHLFRPDDRTIAQLYSNCGVFVQTSFHEGFGLPILEAMACGTPVVVTGAEGNEEFCHHEKNCVMVEKGDVDGVAQGIVRVLTDREFAESISVKGRETARRYDWPRVLHRLDHIFGRHAGKG</sequence>
<organism evidence="3 4">
    <name type="scientific">Cohnella luojiensis</name>
    <dbReference type="NCBI Taxonomy" id="652876"/>
    <lineage>
        <taxon>Bacteria</taxon>
        <taxon>Bacillati</taxon>
        <taxon>Bacillota</taxon>
        <taxon>Bacilli</taxon>
        <taxon>Bacillales</taxon>
        <taxon>Paenibacillaceae</taxon>
        <taxon>Cohnella</taxon>
    </lineage>
</organism>
<name>A0A4Y8LYI1_9BACL</name>
<dbReference type="OrthoDB" id="9797829at2"/>
<dbReference type="Pfam" id="PF00534">
    <property type="entry name" value="Glycos_transf_1"/>
    <property type="match status" value="1"/>
</dbReference>
<dbReference type="InterPro" id="IPR001296">
    <property type="entry name" value="Glyco_trans_1"/>
</dbReference>
<evidence type="ECO:0000256" key="1">
    <source>
        <dbReference type="ARBA" id="ARBA00022679"/>
    </source>
</evidence>
<dbReference type="EMBL" id="SOMN01000010">
    <property type="protein sequence ID" value="TFE27184.1"/>
    <property type="molecule type" value="Genomic_DNA"/>
</dbReference>
<dbReference type="SUPFAM" id="SSF53756">
    <property type="entry name" value="UDP-Glycosyltransferase/glycogen phosphorylase"/>
    <property type="match status" value="1"/>
</dbReference>